<protein>
    <submittedName>
        <fullName evidence="2">Uncharacterized protein</fullName>
    </submittedName>
</protein>
<sequence>MEREVVQRPSAPSSLVARPNKAVKPTSSCRCKKRRRGTPSCVSAGEEESPTAAAVTSGAVVSLPTDVRAAASNPTTSSATALSPRLTAAPPMLSLLAPAQCFEATPDELEQRLRVLLLQSRPHQVSRVLLQQSNPGLVSRVLLLQLLLSSPRQVYSLLQSFQRGPRTDRLYYLFQVLVARLNFVPARDDLLWRFLEVLPSPLLLEQMEREVVQRPSAPSSLVARPNKAVKPTSSCRCKKRRRGTPSCVSAGEEESPTAAAVTSGAVVSLPTDVRAAASNPTTSSATALSPRLTAAPPMLSLLAPAQCFEATPDELEQRLRFYARQIKSFRRTCLLYSSPELRERIRQMEEE</sequence>
<keyword evidence="3" id="KW-1185">Reference proteome</keyword>
<evidence type="ECO:0000313" key="2">
    <source>
        <dbReference type="EMBL" id="KAK5601263.1"/>
    </source>
</evidence>
<accession>A0AAV9QWK4</accession>
<dbReference type="AlphaFoldDB" id="A0AAV9QWK4"/>
<dbReference type="Proteomes" id="UP001311232">
    <property type="component" value="Unassembled WGS sequence"/>
</dbReference>
<evidence type="ECO:0000256" key="1">
    <source>
        <dbReference type="SAM" id="MobiDB-lite"/>
    </source>
</evidence>
<name>A0AAV9QWK4_9TELE</name>
<reference evidence="2 3" key="1">
    <citation type="submission" date="2021-06" db="EMBL/GenBank/DDBJ databases">
        <authorList>
            <person name="Palmer J.M."/>
        </authorList>
    </citation>
    <scope>NUCLEOTIDE SEQUENCE [LARGE SCALE GENOMIC DNA]</scope>
    <source>
        <strain evidence="2 3">MEX-2019</strain>
        <tissue evidence="2">Muscle</tissue>
    </source>
</reference>
<proteinExistence type="predicted"/>
<feature type="region of interest" description="Disordered" evidence="1">
    <location>
        <begin position="1"/>
        <end position="49"/>
    </location>
</feature>
<comment type="caution">
    <text evidence="2">The sequence shown here is derived from an EMBL/GenBank/DDBJ whole genome shotgun (WGS) entry which is preliminary data.</text>
</comment>
<evidence type="ECO:0000313" key="3">
    <source>
        <dbReference type="Proteomes" id="UP001311232"/>
    </source>
</evidence>
<gene>
    <name evidence="2" type="ORF">CRENBAI_001989</name>
</gene>
<dbReference type="EMBL" id="JAHHUM010002698">
    <property type="protein sequence ID" value="KAK5601263.1"/>
    <property type="molecule type" value="Genomic_DNA"/>
</dbReference>
<organism evidence="2 3">
    <name type="scientific">Crenichthys baileyi</name>
    <name type="common">White River springfish</name>
    <dbReference type="NCBI Taxonomy" id="28760"/>
    <lineage>
        <taxon>Eukaryota</taxon>
        <taxon>Metazoa</taxon>
        <taxon>Chordata</taxon>
        <taxon>Craniata</taxon>
        <taxon>Vertebrata</taxon>
        <taxon>Euteleostomi</taxon>
        <taxon>Actinopterygii</taxon>
        <taxon>Neopterygii</taxon>
        <taxon>Teleostei</taxon>
        <taxon>Neoteleostei</taxon>
        <taxon>Acanthomorphata</taxon>
        <taxon>Ovalentaria</taxon>
        <taxon>Atherinomorphae</taxon>
        <taxon>Cyprinodontiformes</taxon>
        <taxon>Goodeidae</taxon>
        <taxon>Crenichthys</taxon>
    </lineage>
</organism>